<evidence type="ECO:0000256" key="2">
    <source>
        <dbReference type="PROSITE-ProRule" id="PRU00335"/>
    </source>
</evidence>
<evidence type="ECO:0000313" key="5">
    <source>
        <dbReference type="Proteomes" id="UP000245507"/>
    </source>
</evidence>
<feature type="domain" description="HTH tetR-type" evidence="3">
    <location>
        <begin position="269"/>
        <end position="329"/>
    </location>
</feature>
<dbReference type="PROSITE" id="PS50977">
    <property type="entry name" value="HTH_TETR_2"/>
    <property type="match status" value="1"/>
</dbReference>
<evidence type="ECO:0000259" key="3">
    <source>
        <dbReference type="PROSITE" id="PS50977"/>
    </source>
</evidence>
<keyword evidence="1 2" id="KW-0238">DNA-binding</keyword>
<protein>
    <recommendedName>
        <fullName evidence="3">HTH tetR-type domain-containing protein</fullName>
    </recommendedName>
</protein>
<dbReference type="InterPro" id="IPR009057">
    <property type="entry name" value="Homeodomain-like_sf"/>
</dbReference>
<dbReference type="Gene3D" id="1.10.357.10">
    <property type="entry name" value="Tetracycline Repressor, domain 2"/>
    <property type="match status" value="1"/>
</dbReference>
<dbReference type="EMBL" id="QGDD01000001">
    <property type="protein sequence ID" value="PWN04648.1"/>
    <property type="molecule type" value="Genomic_DNA"/>
</dbReference>
<feature type="DNA-binding region" description="H-T-H motif" evidence="2">
    <location>
        <begin position="292"/>
        <end position="311"/>
    </location>
</feature>
<dbReference type="GO" id="GO:0003677">
    <property type="term" value="F:DNA binding"/>
    <property type="evidence" value="ECO:0007669"/>
    <property type="project" value="UniProtKB-UniRule"/>
</dbReference>
<keyword evidence="5" id="KW-1185">Reference proteome</keyword>
<dbReference type="Pfam" id="PF00440">
    <property type="entry name" value="TetR_N"/>
    <property type="match status" value="1"/>
</dbReference>
<dbReference type="SUPFAM" id="SSF46689">
    <property type="entry name" value="Homeodomain-like"/>
    <property type="match status" value="1"/>
</dbReference>
<accession>A0A316TLI5</accession>
<gene>
    <name evidence="4" type="ORF">DJ010_03225</name>
</gene>
<organism evidence="4 5">
    <name type="scientific">Nocardioides silvaticus</name>
    <dbReference type="NCBI Taxonomy" id="2201891"/>
    <lineage>
        <taxon>Bacteria</taxon>
        <taxon>Bacillati</taxon>
        <taxon>Actinomycetota</taxon>
        <taxon>Actinomycetes</taxon>
        <taxon>Propionibacteriales</taxon>
        <taxon>Nocardioidaceae</taxon>
        <taxon>Nocardioides</taxon>
    </lineage>
</organism>
<proteinExistence type="predicted"/>
<evidence type="ECO:0000256" key="1">
    <source>
        <dbReference type="ARBA" id="ARBA00023125"/>
    </source>
</evidence>
<evidence type="ECO:0000313" key="4">
    <source>
        <dbReference type="EMBL" id="PWN04648.1"/>
    </source>
</evidence>
<dbReference type="AlphaFoldDB" id="A0A316TLI5"/>
<reference evidence="4 5" key="1">
    <citation type="submission" date="2018-05" db="EMBL/GenBank/DDBJ databases">
        <title>Nocardioides silvaticus genome.</title>
        <authorList>
            <person name="Li C."/>
            <person name="Wang G."/>
        </authorList>
    </citation>
    <scope>NUCLEOTIDE SEQUENCE [LARGE SCALE GENOMIC DNA]</scope>
    <source>
        <strain evidence="4 5">CCTCC AB 2018079</strain>
    </source>
</reference>
<dbReference type="InterPro" id="IPR001647">
    <property type="entry name" value="HTH_TetR"/>
</dbReference>
<comment type="caution">
    <text evidence="4">The sequence shown here is derived from an EMBL/GenBank/DDBJ whole genome shotgun (WGS) entry which is preliminary data.</text>
</comment>
<dbReference type="Proteomes" id="UP000245507">
    <property type="component" value="Unassembled WGS sequence"/>
</dbReference>
<name>A0A316TLI5_9ACTN</name>
<sequence length="466" mass="51066">MLGILRTFALGGKCRSEDVHELRGESLVGQECGLTRVDPPRAGRQCCALEHNEVLEPVGTPIGGQVGQRGVHGDHLVEQLGPGDLTRHLTDRERGGAVQHLVDDAQEEPAFLGGQPGDRRRQKIRDQVAEPARADHPFDLHLGEVSFDDRADQAPARPEVVVDGRLVGLVGQAQDVASPRSIDAVLREDLLGRADQRDLSVRSFLPHGGSLWTGRRPAVERRRGSGTSLGCCYRFWNRSDDDRGSRTALPARNTSRVQLSHERSASKLEERRAELARSALTTLARRGFAQTSLRDIANDSPYSHGMLHYYFADKSALVAHALTMFSEQRSEFLSELNHADLTAEEFRAAMARTVAQGVGDNTSGYVVWYDLRSQPGVEATVAATIRRIDEERRFGALLATRRHAELAGAELVYSPETSYALSDGLIQHAVRRFDGGDAEAPGWLEREIVRFLEVSIGGALSAPSAP</sequence>